<dbReference type="PANTHER" id="PTHR43350">
    <property type="entry name" value="NAD-DEPENDENT ALCOHOL DEHYDROGENASE"/>
    <property type="match status" value="1"/>
</dbReference>
<evidence type="ECO:0000256" key="4">
    <source>
        <dbReference type="ARBA" id="ARBA00022833"/>
    </source>
</evidence>
<evidence type="ECO:0000256" key="3">
    <source>
        <dbReference type="ARBA" id="ARBA00022723"/>
    </source>
</evidence>
<dbReference type="Gene3D" id="3.40.50.720">
    <property type="entry name" value="NAD(P)-binding Rossmann-like Domain"/>
    <property type="match status" value="1"/>
</dbReference>
<dbReference type="InterPro" id="IPR011032">
    <property type="entry name" value="GroES-like_sf"/>
</dbReference>
<evidence type="ECO:0000313" key="8">
    <source>
        <dbReference type="Proteomes" id="UP000614469"/>
    </source>
</evidence>
<comment type="similarity">
    <text evidence="2">Belongs to the zinc-containing alcohol dehydrogenase family.</text>
</comment>
<organism evidence="7 8">
    <name type="scientific">Candidatus Desulfolinea nitratireducens</name>
    <dbReference type="NCBI Taxonomy" id="2841698"/>
    <lineage>
        <taxon>Bacteria</taxon>
        <taxon>Bacillati</taxon>
        <taxon>Chloroflexota</taxon>
        <taxon>Anaerolineae</taxon>
        <taxon>Anaerolineales</taxon>
        <taxon>Anaerolineales incertae sedis</taxon>
        <taxon>Candidatus Desulfolinea</taxon>
    </lineage>
</organism>
<reference evidence="7 8" key="1">
    <citation type="submission" date="2020-08" db="EMBL/GenBank/DDBJ databases">
        <title>Bridging the membrane lipid divide: bacteria of the FCB group superphylum have the potential to synthesize archaeal ether lipids.</title>
        <authorList>
            <person name="Villanueva L."/>
            <person name="Von Meijenfeldt F.A.B."/>
            <person name="Westbye A.B."/>
            <person name="Yadav S."/>
            <person name="Hopmans E.C."/>
            <person name="Dutilh B.E."/>
            <person name="Sinninghe Damste J.S."/>
        </authorList>
    </citation>
    <scope>NUCLEOTIDE SEQUENCE [LARGE SCALE GENOMIC DNA]</scope>
    <source>
        <strain evidence="7">NIOZ-UU36</strain>
    </source>
</reference>
<dbReference type="SUPFAM" id="SSF50129">
    <property type="entry name" value="GroES-like"/>
    <property type="match status" value="1"/>
</dbReference>
<gene>
    <name evidence="7" type="ORF">H8E29_10020</name>
</gene>
<dbReference type="EMBL" id="JACNJN010000115">
    <property type="protein sequence ID" value="MBC8335592.1"/>
    <property type="molecule type" value="Genomic_DNA"/>
</dbReference>
<dbReference type="SMART" id="SM00829">
    <property type="entry name" value="PKS_ER"/>
    <property type="match status" value="1"/>
</dbReference>
<evidence type="ECO:0000256" key="5">
    <source>
        <dbReference type="ARBA" id="ARBA00023002"/>
    </source>
</evidence>
<sequence>MKSLWLENETLSYKENSPKPMKANEALIRVRLAGICSTDLEMVRGYYPFKGVPGHEFVGEVVEAEDENWVGQRVAGEINVTCGICEQCRNGRETHCEDRTTLGIHNRDGVFAQYLRLPIRNLHRIPDSVSDEKAVFTELLAAALEILQQVHIHPTDRVLVIGAGRFGQLIAQVLQLTGADLRVVARHPQQNKLLTERGIRLIAGEDVEPWRWDVVVDVTGSASGFELARQALRPRGTLVMKSTYKGELQVNFSSIVVDEINIIGSRCGPFAPALRLLESGQVDPLGMIAAEYPLDRGLEAFEKAADRGVLKVLFRP</sequence>
<dbReference type="Gene3D" id="3.90.180.10">
    <property type="entry name" value="Medium-chain alcohol dehydrogenases, catalytic domain"/>
    <property type="match status" value="1"/>
</dbReference>
<dbReference type="AlphaFoldDB" id="A0A8J6TJI7"/>
<dbReference type="InterPro" id="IPR013154">
    <property type="entry name" value="ADH-like_N"/>
</dbReference>
<dbReference type="Proteomes" id="UP000614469">
    <property type="component" value="Unassembled WGS sequence"/>
</dbReference>
<evidence type="ECO:0000313" key="7">
    <source>
        <dbReference type="EMBL" id="MBC8335592.1"/>
    </source>
</evidence>
<proteinExistence type="inferred from homology"/>
<evidence type="ECO:0000259" key="6">
    <source>
        <dbReference type="SMART" id="SM00829"/>
    </source>
</evidence>
<evidence type="ECO:0000256" key="2">
    <source>
        <dbReference type="ARBA" id="ARBA00008072"/>
    </source>
</evidence>
<dbReference type="CDD" id="cd08242">
    <property type="entry name" value="MDR_like"/>
    <property type="match status" value="1"/>
</dbReference>
<accession>A0A8J6TJI7</accession>
<dbReference type="PANTHER" id="PTHR43350:SF2">
    <property type="entry name" value="GROES-LIKE ZINC-BINDING ALCOHOL DEHYDROGENASE FAMILY PROTEIN"/>
    <property type="match status" value="1"/>
</dbReference>
<dbReference type="GO" id="GO:0046872">
    <property type="term" value="F:metal ion binding"/>
    <property type="evidence" value="ECO:0007669"/>
    <property type="project" value="UniProtKB-KW"/>
</dbReference>
<dbReference type="SUPFAM" id="SSF51735">
    <property type="entry name" value="NAD(P)-binding Rossmann-fold domains"/>
    <property type="match status" value="1"/>
</dbReference>
<feature type="domain" description="Enoyl reductase (ER)" evidence="6">
    <location>
        <begin position="7"/>
        <end position="314"/>
    </location>
</feature>
<comment type="caution">
    <text evidence="7">The sequence shown here is derived from an EMBL/GenBank/DDBJ whole genome shotgun (WGS) entry which is preliminary data.</text>
</comment>
<keyword evidence="3" id="KW-0479">Metal-binding</keyword>
<name>A0A8J6TJI7_9CHLR</name>
<dbReference type="InterPro" id="IPR013149">
    <property type="entry name" value="ADH-like_C"/>
</dbReference>
<dbReference type="Pfam" id="PF08240">
    <property type="entry name" value="ADH_N"/>
    <property type="match status" value="1"/>
</dbReference>
<keyword evidence="5" id="KW-0560">Oxidoreductase</keyword>
<comment type="cofactor">
    <cofactor evidence="1">
        <name>Zn(2+)</name>
        <dbReference type="ChEBI" id="CHEBI:29105"/>
    </cofactor>
</comment>
<dbReference type="InterPro" id="IPR036291">
    <property type="entry name" value="NAD(P)-bd_dom_sf"/>
</dbReference>
<dbReference type="GO" id="GO:0016491">
    <property type="term" value="F:oxidoreductase activity"/>
    <property type="evidence" value="ECO:0007669"/>
    <property type="project" value="UniProtKB-KW"/>
</dbReference>
<dbReference type="Pfam" id="PF00107">
    <property type="entry name" value="ADH_zinc_N"/>
    <property type="match status" value="1"/>
</dbReference>
<dbReference type="InterPro" id="IPR020843">
    <property type="entry name" value="ER"/>
</dbReference>
<keyword evidence="4" id="KW-0862">Zinc</keyword>
<protein>
    <submittedName>
        <fullName evidence="7">Alcohol dehydrogenase catalytic domain-containing protein</fullName>
    </submittedName>
</protein>
<evidence type="ECO:0000256" key="1">
    <source>
        <dbReference type="ARBA" id="ARBA00001947"/>
    </source>
</evidence>